<feature type="disulfide bond" evidence="15">
    <location>
        <begin position="1820"/>
        <end position="1835"/>
    </location>
</feature>
<feature type="disulfide bond" evidence="15">
    <location>
        <begin position="1079"/>
        <end position="1097"/>
    </location>
</feature>
<dbReference type="SMART" id="SM00181">
    <property type="entry name" value="EGF"/>
    <property type="match status" value="11"/>
</dbReference>
<organism evidence="20 21">
    <name type="scientific">Callorhinchus milii</name>
    <name type="common">Ghost shark</name>
    <dbReference type="NCBI Taxonomy" id="7868"/>
    <lineage>
        <taxon>Eukaryota</taxon>
        <taxon>Metazoa</taxon>
        <taxon>Chordata</taxon>
        <taxon>Craniata</taxon>
        <taxon>Vertebrata</taxon>
        <taxon>Chondrichthyes</taxon>
        <taxon>Holocephali</taxon>
        <taxon>Chimaeriformes</taxon>
        <taxon>Callorhinchidae</taxon>
        <taxon>Callorhinchus</taxon>
    </lineage>
</organism>
<evidence type="ECO:0000256" key="6">
    <source>
        <dbReference type="ARBA" id="ARBA00022692"/>
    </source>
</evidence>
<dbReference type="SMART" id="SM00179">
    <property type="entry name" value="EGF_CA"/>
    <property type="match status" value="6"/>
</dbReference>
<reference evidence="20" key="5">
    <citation type="submission" date="2025-09" db="UniProtKB">
        <authorList>
            <consortium name="Ensembl"/>
        </authorList>
    </citation>
    <scope>IDENTIFICATION</scope>
</reference>
<dbReference type="Pfam" id="PF00057">
    <property type="entry name" value="Ldl_recept_a"/>
    <property type="match status" value="19"/>
</dbReference>
<dbReference type="Gene3D" id="2.10.25.10">
    <property type="entry name" value="Laminin"/>
    <property type="match status" value="10"/>
</dbReference>
<dbReference type="PROSITE" id="PS01186">
    <property type="entry name" value="EGF_2"/>
    <property type="match status" value="3"/>
</dbReference>
<evidence type="ECO:0000256" key="14">
    <source>
        <dbReference type="PROSITE-ProRule" id="PRU00076"/>
    </source>
</evidence>
<dbReference type="Pfam" id="PF07645">
    <property type="entry name" value="EGF_CA"/>
    <property type="match status" value="2"/>
</dbReference>
<feature type="disulfide bond" evidence="15">
    <location>
        <begin position="589"/>
        <end position="607"/>
    </location>
</feature>
<dbReference type="PROSITE" id="PS00010">
    <property type="entry name" value="ASX_HYDROXYL"/>
    <property type="match status" value="5"/>
</dbReference>
<feature type="repeat" description="LDL-receptor class B" evidence="16">
    <location>
        <begin position="2176"/>
        <end position="2220"/>
    </location>
</feature>
<feature type="domain" description="EGF-like" evidence="19">
    <location>
        <begin position="1232"/>
        <end position="1271"/>
    </location>
</feature>
<feature type="repeat" description="LDL-receptor class B" evidence="16">
    <location>
        <begin position="2090"/>
        <end position="2132"/>
    </location>
</feature>
<feature type="domain" description="EGF-like" evidence="19">
    <location>
        <begin position="1958"/>
        <end position="1993"/>
    </location>
</feature>
<dbReference type="InterPro" id="IPR000033">
    <property type="entry name" value="LDLR_classB_rpt"/>
</dbReference>
<dbReference type="GO" id="GO:0043235">
    <property type="term" value="C:receptor complex"/>
    <property type="evidence" value="ECO:0007669"/>
    <property type="project" value="TreeGrafter"/>
</dbReference>
<dbReference type="Ensembl" id="ENSCMIT00000020228.1">
    <property type="protein sequence ID" value="ENSCMIP00000019857.1"/>
    <property type="gene ID" value="ENSCMIG00000009053.1"/>
</dbReference>
<feature type="disulfide bond" evidence="15">
    <location>
        <begin position="548"/>
        <end position="566"/>
    </location>
</feature>
<dbReference type="Gene3D" id="2.120.10.30">
    <property type="entry name" value="TolB, C-terminal domain"/>
    <property type="match status" value="4"/>
</dbReference>
<feature type="repeat" description="LDL-receptor class B" evidence="16">
    <location>
        <begin position="1490"/>
        <end position="1534"/>
    </location>
</feature>
<reference evidence="20" key="4">
    <citation type="submission" date="2025-08" db="UniProtKB">
        <authorList>
            <consortium name="Ensembl"/>
        </authorList>
    </citation>
    <scope>IDENTIFICATION</scope>
</reference>
<evidence type="ECO:0000256" key="2">
    <source>
        <dbReference type="ARBA" id="ARBA00009939"/>
    </source>
</evidence>
<evidence type="ECO:0000256" key="13">
    <source>
        <dbReference type="ARBA" id="ARBA00023180"/>
    </source>
</evidence>
<reference evidence="21" key="1">
    <citation type="journal article" date="2006" name="Science">
        <title>Ancient noncoding elements conserved in the human genome.</title>
        <authorList>
            <person name="Venkatesh B."/>
            <person name="Kirkness E.F."/>
            <person name="Loh Y.H."/>
            <person name="Halpern A.L."/>
            <person name="Lee A.P."/>
            <person name="Johnson J."/>
            <person name="Dandona N."/>
            <person name="Viswanathan L.D."/>
            <person name="Tay A."/>
            <person name="Venter J.C."/>
            <person name="Strausberg R.L."/>
            <person name="Brenner S."/>
        </authorList>
    </citation>
    <scope>NUCLEOTIDE SEQUENCE [LARGE SCALE GENOMIC DNA]</scope>
</reference>
<feature type="repeat" description="LDL-receptor class B" evidence="16">
    <location>
        <begin position="1403"/>
        <end position="1445"/>
    </location>
</feature>
<evidence type="ECO:0000256" key="1">
    <source>
        <dbReference type="ARBA" id="ARBA00004251"/>
    </source>
</evidence>
<dbReference type="PROSITE" id="PS50068">
    <property type="entry name" value="LDLRA_2"/>
    <property type="match status" value="19"/>
</dbReference>
<dbReference type="InterPro" id="IPR002172">
    <property type="entry name" value="LDrepeatLR_classA_rpt"/>
</dbReference>
<dbReference type="InterPro" id="IPR001881">
    <property type="entry name" value="EGF-like_Ca-bd_dom"/>
</dbReference>
<evidence type="ECO:0000256" key="10">
    <source>
        <dbReference type="ARBA" id="ARBA00023136"/>
    </source>
</evidence>
<feature type="disulfide bond" evidence="15">
    <location>
        <begin position="1156"/>
        <end position="1168"/>
    </location>
</feature>
<evidence type="ECO:0000256" key="3">
    <source>
        <dbReference type="ARBA" id="ARBA00022475"/>
    </source>
</evidence>
<feature type="disulfide bond" evidence="15">
    <location>
        <begin position="1013"/>
        <end position="1028"/>
    </location>
</feature>
<dbReference type="GO" id="GO:0005509">
    <property type="term" value="F:calcium ion binding"/>
    <property type="evidence" value="ECO:0007669"/>
    <property type="project" value="InterPro"/>
</dbReference>
<evidence type="ECO:0000256" key="15">
    <source>
        <dbReference type="PROSITE-ProRule" id="PRU00124"/>
    </source>
</evidence>
<dbReference type="SUPFAM" id="SSF57424">
    <property type="entry name" value="LDL receptor-like module"/>
    <property type="match status" value="18"/>
</dbReference>
<dbReference type="CDD" id="cd00112">
    <property type="entry name" value="LDLa"/>
    <property type="match status" value="19"/>
</dbReference>
<feature type="disulfide bond" evidence="15">
    <location>
        <begin position="1052"/>
        <end position="1067"/>
    </location>
</feature>
<feature type="disulfide bond" evidence="15">
    <location>
        <begin position="1840"/>
        <end position="1852"/>
    </location>
</feature>
<reference evidence="21" key="2">
    <citation type="journal article" date="2007" name="PLoS Biol.">
        <title>Survey sequencing and comparative analysis of the elephant shark (Callorhinchus milii) genome.</title>
        <authorList>
            <person name="Venkatesh B."/>
            <person name="Kirkness E.F."/>
            <person name="Loh Y.H."/>
            <person name="Halpern A.L."/>
            <person name="Lee A.P."/>
            <person name="Johnson J."/>
            <person name="Dandona N."/>
            <person name="Viswanathan L.D."/>
            <person name="Tay A."/>
            <person name="Venter J.C."/>
            <person name="Strausberg R.L."/>
            <person name="Brenner S."/>
        </authorList>
    </citation>
    <scope>NUCLEOTIDE SEQUENCE [LARGE SCALE GENOMIC DNA]</scope>
</reference>
<feature type="disulfide bond" evidence="14">
    <location>
        <begin position="1962"/>
        <end position="1972"/>
    </location>
</feature>
<feature type="disulfide bond" evidence="15">
    <location>
        <begin position="1072"/>
        <end position="1084"/>
    </location>
</feature>
<feature type="disulfide bond" evidence="14">
    <location>
        <begin position="1276"/>
        <end position="1286"/>
    </location>
</feature>
<feature type="repeat" description="LDL-receptor class B" evidence="16">
    <location>
        <begin position="803"/>
        <end position="847"/>
    </location>
</feature>
<dbReference type="FunFam" id="2.120.10.30:FF:000002">
    <property type="entry name" value="low-density lipoprotein receptor isoform X1"/>
    <property type="match status" value="1"/>
</dbReference>
<keyword evidence="8" id="KW-0677">Repeat</keyword>
<feature type="disulfide bond" evidence="15">
    <location>
        <begin position="521"/>
        <end position="536"/>
    </location>
</feature>
<feature type="repeat" description="LDL-receptor class B" evidence="16">
    <location>
        <begin position="147"/>
        <end position="189"/>
    </location>
</feature>
<dbReference type="SUPFAM" id="SSF57184">
    <property type="entry name" value="Growth factor receptor domain"/>
    <property type="match status" value="1"/>
</dbReference>
<keyword evidence="9 17" id="KW-1133">Transmembrane helix</keyword>
<reference evidence="21" key="3">
    <citation type="journal article" date="2014" name="Nature">
        <title>Elephant shark genome provides unique insights into gnathostome evolution.</title>
        <authorList>
            <consortium name="International Elephant Shark Genome Sequencing Consortium"/>
            <person name="Venkatesh B."/>
            <person name="Lee A.P."/>
            <person name="Ravi V."/>
            <person name="Maurya A.K."/>
            <person name="Lian M.M."/>
            <person name="Swann J.B."/>
            <person name="Ohta Y."/>
            <person name="Flajnik M.F."/>
            <person name="Sutoh Y."/>
            <person name="Kasahara M."/>
            <person name="Hoon S."/>
            <person name="Gangu V."/>
            <person name="Roy S.W."/>
            <person name="Irimia M."/>
            <person name="Korzh V."/>
            <person name="Kondrychyn I."/>
            <person name="Lim Z.W."/>
            <person name="Tay B.H."/>
            <person name="Tohari S."/>
            <person name="Kong K.W."/>
            <person name="Ho S."/>
            <person name="Lorente-Galdos B."/>
            <person name="Quilez J."/>
            <person name="Marques-Bonet T."/>
            <person name="Raney B.J."/>
            <person name="Ingham P.W."/>
            <person name="Tay A."/>
            <person name="Hillier L.W."/>
            <person name="Minx P."/>
            <person name="Boehm T."/>
            <person name="Wilson R.K."/>
            <person name="Brenner S."/>
            <person name="Warren W.C."/>
        </authorList>
    </citation>
    <scope>NUCLEOTIDE SEQUENCE [LARGE SCALE GENOMIC DNA]</scope>
</reference>
<feature type="disulfide bond" evidence="15">
    <location>
        <begin position="1136"/>
        <end position="1151"/>
    </location>
</feature>
<feature type="disulfide bond" evidence="14">
    <location>
        <begin position="24"/>
        <end position="34"/>
    </location>
</feature>
<dbReference type="FunFam" id="4.10.400.10:FF:000038">
    <property type="entry name" value="Very low density lipoprotein receptor"/>
    <property type="match status" value="3"/>
</dbReference>
<dbReference type="InterPro" id="IPR049883">
    <property type="entry name" value="NOTCH1_EGF-like"/>
</dbReference>
<evidence type="ECO:0000256" key="18">
    <source>
        <dbReference type="SAM" id="SignalP"/>
    </source>
</evidence>
<feature type="disulfide bond" evidence="15">
    <location>
        <begin position="1716"/>
        <end position="1728"/>
    </location>
</feature>
<evidence type="ECO:0000259" key="19">
    <source>
        <dbReference type="PROSITE" id="PS50026"/>
    </source>
</evidence>
<proteinExistence type="inferred from homology"/>
<dbReference type="FunFam" id="4.10.400.10:FF:000034">
    <property type="entry name" value="Low-density lipoprotein receptor-related protein 2"/>
    <property type="match status" value="2"/>
</dbReference>
<feature type="disulfide bond" evidence="15">
    <location>
        <begin position="464"/>
        <end position="482"/>
    </location>
</feature>
<feature type="disulfide bond" evidence="15">
    <location>
        <begin position="1888"/>
        <end position="1906"/>
    </location>
</feature>
<feature type="disulfide bond" evidence="15">
    <location>
        <begin position="1755"/>
        <end position="1767"/>
    </location>
</feature>
<feature type="disulfide bond" evidence="15">
    <location>
        <begin position="1163"/>
        <end position="1181"/>
    </location>
</feature>
<keyword evidence="7 18" id="KW-0732">Signal</keyword>
<feature type="domain" description="EGF-like" evidence="19">
    <location>
        <begin position="1918"/>
        <end position="1957"/>
    </location>
</feature>
<dbReference type="CDD" id="cd00054">
    <property type="entry name" value="EGF_CA"/>
    <property type="match status" value="5"/>
</dbReference>
<feature type="disulfide bond" evidence="15">
    <location>
        <begin position="502"/>
        <end position="514"/>
    </location>
</feature>
<keyword evidence="11 14" id="KW-1015">Disulfide bond</keyword>
<feature type="signal peptide" evidence="18">
    <location>
        <begin position="1"/>
        <end position="19"/>
    </location>
</feature>
<accession>A0A4W3HY94</accession>
<feature type="disulfide bond" evidence="15">
    <location>
        <begin position="398"/>
        <end position="413"/>
    </location>
</feature>
<dbReference type="FunFam" id="4.10.400.10:FF:000043">
    <property type="entry name" value="Very low density lipoprotein receptor"/>
    <property type="match status" value="1"/>
</dbReference>
<feature type="disulfide bond" evidence="15">
    <location>
        <begin position="541"/>
        <end position="553"/>
    </location>
</feature>
<dbReference type="InterPro" id="IPR009030">
    <property type="entry name" value="Growth_fac_rcpt_cys_sf"/>
</dbReference>
<sequence length="2411" mass="267024">MRLELAYFTMLKLFLLIVADIDECLNPGTCSQICINSKGSYKCECQAGFRMDSANETCKAVGKEPTLIFTNHHDIRKLGLHHKEYTQVAVHMRNVVALDADVAAQMIFWADLGECAIFRLSMAKWEGVSKIIDAQMPVGIAVDWIYKHIYWTDRSAKTISVATFDGTKMTILFDTDLTEPASVAVDPLSGFIYWSDCGEPAKIEKSGMNGVDRQLLVAKEIQCPTGIALDLVKSRLYWVDSKLHTLSSVDLNGHVRRTVIQSKDSLIHPYAVSVFEDQVFWTDGENGTIYGANKYTGEDLVALASNLKEPQDLIVYHELIQPIGINWCNESLKNGDCEYLCLPAPQINGHSPKYACACPSGMHLEDGQRCGLDIRACPINKLSCDPESVHCIPVAWKCDGEKDCENGSDEENCAQPTCSPLEFMCFSGRCVSKTFVCNGEDDCGDGSDEQECRTPICGSHEFQCKNSECIPLTWVCDDNADCTDQSDESLDNCGHTLPPVMCSFSETQCGSGECVHHKWYCDGDADCKDGSDEVNCPPRTCRPDQFTCSDGTCIREDWRCNEMWDCVDGSDEVNCTNAAECLGPFDFKCQNGECIAVTQVCNQQLDCQDWSDEPLYCNLNECLVDNGGCSHVCRDLPIGSECDCPSGFKLVDGKTCGGYLLDPATGLCKAAGKEPYLIFTNRHDIRKLGVHHKEYTQIAVQLRNAVALDADIIEQRIFWADLAERAIFSMSMDKQSTNGVFKVISGVQIHVGLAVDWIYKHIYWTSLDIQAISMATFDGNKVKTLFDTDLREPASIAVDPISGFIYWSDCGEPATIEKAGMNGAGGRQLLVTKGIQWPNDITLDLVKSRLYWVDSKMHILSSVDLNGQDRRTVVQSKEFLTHPFGVAIFEDHIFWTDGQNKAIYSTNKFTGNLRSLASKLEEPQDLIVYHELIQPSGRNWCNDSLENGGCEYLCLPAPQINIHTLKYTCACPPGVQLEHGKQCRKDDQTGTCGLNKFACGLGSLQCIPNSWRCDGEKDCDNGGDEVNCAPLTCSPLEFTCSSGRCVSKNFVCNGEDDCGDGSDEHGCHPPICGPHEFQCNNSECIPMNWLCDDNNDCSDQSDESEENCGEPFVLVMCTPGEIQCISGQCIHEQWYCDGDADCKDGSDETDCLPRTCGPDHFRCTDGSCIQEIRKCNGFMDCSDGGDETECKMDCTGPTDFKCQSGECIDITLVCNSHQDCRDSSDEPLKECNINECLVYNGGCSHICKNLVIGYKCDCPAGFELAGRKTCKDIDECQNTETCSQICINSKGSYKCECRTGYIMDSANGHCKAVGKEPYLMFTDHHDLRKLGLHHKEYTQVVVQLRNAVALDADIAAQKIFWIDLGQQGIFCASMDQHGESAGIYRVVQNTQMPVGIAVDWIYKHIYWTDRRAKTISVATFDGTKTKILFDTDLREPASVAVDPLSGFIYWSDWGEPAKIEKAGMNGVARRLLVTREIQRPNGITLDLVKNRLYWVDSKLHCLSSVDLGGEDRRTILLSQKFLTQPLGIAIFEDRIFWIDGDSKAIYGANKFTGMDIATFASNLKDPHDIIAYHELTQPTGNKLCNEDLQNGGCEFLCLPAPQLTVHSSQYVCLCPTDMELEQDRHRCKIVNATCGAFDFMCNNGQCVPARWQCDENDDCGDGSDESPEVCHMKGCGLNEISCGPGSLHCIPVSWKCDGQSDCDNGHDEEGCGIPTCSPLEFACITGQCVSKTFVCNGKEDCADGSDEHHCAAYSCGPHEFQCNNAECIPSNWVCDNNIDCSDKSDETPDRCGHTPPSPVICSPSEFRCASGECIHYQMYCDGDTDCSDASDETNCPRRKCRLDDFKCGDGSCIAASQKCNKFRDCTDGSDEMNCTTPAVCEGIHDFQCQSGECIDLAKVCNRLQDCADWSDELLAECDIDECQMDNGGCSHICQDLHIGYECDCPVGFQLLDELMCEDINECRNPGTCSHICINLKGSYKCTCNEGYHMDPATGSCKAVGGKEPYLIFTDHHDIRKIGVYHKEYITIVEQQRSAVALDADAIEQKIFWSDVGKKAIFSLSMDKTKAATNISRIIKDVQMPVGIAVDWVYKHIYWTDRGTKTISVATFDGTKRTTLFDKDLSEPDSIAVDPINGFMYWSDKGEVTKIEKAGMNGVDRQILVKGTPKPNGIALDLVKNRLYWVDVKLHTLFSIDLNGKDRRTVLESQKLLAYPSAVVLLEDYVFWADGINKAIYRANKFTGESVVVLASHLNNPQDIIVYSEIIQPAGKDWCNQKIKDGGCEYLCLPAPQINSHSPKYICACPSEMELQEDEQHCKIVTQYRIRPSALPTLASNDSTKGIRSSLQTVLPSSKDVNSGTSYKDEKPGKGAAVGWFILAILLLAVACIAGYLKWQDLQKKSLQTNSFENPLFQNE</sequence>
<feature type="repeat" description="LDL-receptor class B" evidence="16">
    <location>
        <begin position="234"/>
        <end position="278"/>
    </location>
</feature>
<dbReference type="PROSITE" id="PS50026">
    <property type="entry name" value="EGF_3"/>
    <property type="match status" value="5"/>
</dbReference>
<dbReference type="PROSITE" id="PS01209">
    <property type="entry name" value="LDLRA_1"/>
    <property type="match status" value="12"/>
</dbReference>
<keyword evidence="6 17" id="KW-0812">Transmembrane</keyword>
<keyword evidence="13" id="KW-0325">Glycoprotein</keyword>
<keyword evidence="5" id="KW-0254">Endocytosis</keyword>
<feature type="disulfide bond" evidence="15">
    <location>
        <begin position="1847"/>
        <end position="1865"/>
    </location>
</feature>
<feature type="chain" id="PRO_5021252984" evidence="18">
    <location>
        <begin position="20"/>
        <end position="2411"/>
    </location>
</feature>
<feature type="disulfide bond" evidence="15">
    <location>
        <begin position="437"/>
        <end position="452"/>
    </location>
</feature>
<dbReference type="FunFam" id="2.10.25.10:FF:000009">
    <property type="entry name" value="Low-density lipoprotein receptor isoform 1"/>
    <property type="match status" value="3"/>
</dbReference>
<protein>
    <submittedName>
        <fullName evidence="20">Low-density lipoprotein receptor-related protein 1-like</fullName>
    </submittedName>
</protein>
<dbReference type="SUPFAM" id="SSF63825">
    <property type="entry name" value="YWTD domain"/>
    <property type="match status" value="4"/>
</dbReference>
<evidence type="ECO:0000313" key="21">
    <source>
        <dbReference type="Proteomes" id="UP000314986"/>
    </source>
</evidence>
<feature type="disulfide bond" evidence="15">
    <location>
        <begin position="560"/>
        <end position="575"/>
    </location>
</feature>
<keyword evidence="12" id="KW-0675">Receptor</keyword>
<dbReference type="Pfam" id="PF12662">
    <property type="entry name" value="cEGF"/>
    <property type="match status" value="1"/>
</dbReference>
<comment type="caution">
    <text evidence="14">Lacks conserved residue(s) required for the propagation of feature annotation.</text>
</comment>
<comment type="similarity">
    <text evidence="2">Belongs to the LDLR family.</text>
</comment>
<dbReference type="SMART" id="SM00135">
    <property type="entry name" value="LY"/>
    <property type="match status" value="20"/>
</dbReference>
<name>A0A4W3HY94_CALMI</name>
<dbReference type="InterPro" id="IPR036055">
    <property type="entry name" value="LDL_receptor-like_sf"/>
</dbReference>
<dbReference type="InterPro" id="IPR000742">
    <property type="entry name" value="EGF"/>
</dbReference>
<dbReference type="GO" id="GO:0006898">
    <property type="term" value="P:receptor-mediated endocytosis"/>
    <property type="evidence" value="ECO:0007669"/>
    <property type="project" value="TreeGrafter"/>
</dbReference>
<feature type="disulfide bond" evidence="15">
    <location>
        <begin position="1634"/>
        <end position="1646"/>
    </location>
</feature>
<dbReference type="FunFam" id="2.120.10.30:FF:000241">
    <property type="entry name" value="Low-density lipoprotein receptor-related protein 6"/>
    <property type="match status" value="3"/>
</dbReference>
<evidence type="ECO:0000256" key="17">
    <source>
        <dbReference type="SAM" id="Phobius"/>
    </source>
</evidence>
<dbReference type="PROSITE" id="PS01187">
    <property type="entry name" value="EGF_CA"/>
    <property type="match status" value="3"/>
</dbReference>
<comment type="subcellular location">
    <subcellularLocation>
        <location evidence="1">Cell membrane</location>
        <topology evidence="1">Single-pass type I membrane protein</topology>
    </subcellularLocation>
</comment>
<keyword evidence="21" id="KW-1185">Reference proteome</keyword>
<dbReference type="PROSITE" id="PS51120">
    <property type="entry name" value="LDLRB"/>
    <property type="match status" value="12"/>
</dbReference>
<dbReference type="FunFam" id="2.10.25.10:FF:000093">
    <property type="entry name" value="Very low-density lipoprotein receptor"/>
    <property type="match status" value="1"/>
</dbReference>
<feature type="disulfide bond" evidence="15">
    <location>
        <begin position="1696"/>
        <end position="1711"/>
    </location>
</feature>
<dbReference type="InterPro" id="IPR000152">
    <property type="entry name" value="EGF-type_Asp/Asn_hydroxyl_site"/>
</dbReference>
<dbReference type="FunFam" id="4.10.400.10:FF:000002">
    <property type="entry name" value="Low-density lipoprotein receptor-related protein 1"/>
    <property type="match status" value="1"/>
</dbReference>
<gene>
    <name evidence="20" type="primary">LOC103178095</name>
</gene>
<feature type="disulfide bond" evidence="15">
    <location>
        <begin position="1808"/>
        <end position="1826"/>
    </location>
</feature>
<dbReference type="FunFam" id="4.10.400.10:FF:000049">
    <property type="entry name" value="Very low density lipoprotein receptor"/>
    <property type="match status" value="1"/>
</dbReference>
<dbReference type="PRINTS" id="PR00261">
    <property type="entry name" value="LDLRECEPTOR"/>
</dbReference>
<dbReference type="InterPro" id="IPR023415">
    <property type="entry name" value="LDLR_class-A_CS"/>
</dbReference>
<dbReference type="Pfam" id="PF00058">
    <property type="entry name" value="Ldl_recept_b"/>
    <property type="match status" value="15"/>
</dbReference>
<evidence type="ECO:0000256" key="9">
    <source>
        <dbReference type="ARBA" id="ARBA00022989"/>
    </source>
</evidence>
<dbReference type="InterPro" id="IPR026823">
    <property type="entry name" value="cEGF"/>
</dbReference>
<dbReference type="SMART" id="SM00192">
    <property type="entry name" value="LDLa"/>
    <property type="match status" value="19"/>
</dbReference>
<feature type="disulfide bond" evidence="15">
    <location>
        <begin position="457"/>
        <end position="469"/>
    </location>
</feature>
<feature type="disulfide bond" evidence="15">
    <location>
        <begin position="1801"/>
        <end position="1813"/>
    </location>
</feature>
<feature type="repeat" description="LDL-receptor class B" evidence="16">
    <location>
        <begin position="1446"/>
        <end position="1489"/>
    </location>
</feature>
<feature type="disulfide bond" evidence="15">
    <location>
        <begin position="425"/>
        <end position="443"/>
    </location>
</feature>
<feature type="disulfide bond" evidence="15">
    <location>
        <begin position="1762"/>
        <end position="1780"/>
    </location>
</feature>
<feature type="disulfide bond" evidence="15">
    <location>
        <begin position="1735"/>
        <end position="1750"/>
    </location>
</feature>
<dbReference type="Proteomes" id="UP000314986">
    <property type="component" value="Unassembled WGS sequence"/>
</dbReference>
<dbReference type="InterPro" id="IPR011042">
    <property type="entry name" value="6-blade_b-propeller_TolB-like"/>
</dbReference>
<feature type="repeat" description="LDL-receptor class B" evidence="16">
    <location>
        <begin position="190"/>
        <end position="233"/>
    </location>
</feature>
<evidence type="ECO:0000256" key="8">
    <source>
        <dbReference type="ARBA" id="ARBA00022737"/>
    </source>
</evidence>
<keyword evidence="10 17" id="KW-0472">Membrane</keyword>
<evidence type="ECO:0000256" key="12">
    <source>
        <dbReference type="ARBA" id="ARBA00023170"/>
    </source>
</evidence>
<evidence type="ECO:0000256" key="5">
    <source>
        <dbReference type="ARBA" id="ARBA00022583"/>
    </source>
</evidence>
<feature type="repeat" description="LDL-receptor class B" evidence="16">
    <location>
        <begin position="2133"/>
        <end position="2175"/>
    </location>
</feature>
<dbReference type="InParanoid" id="A0A4W3HY94"/>
<evidence type="ECO:0000256" key="4">
    <source>
        <dbReference type="ARBA" id="ARBA00022536"/>
    </source>
</evidence>
<evidence type="ECO:0000256" key="7">
    <source>
        <dbReference type="ARBA" id="ARBA00022729"/>
    </source>
</evidence>
<dbReference type="GeneTree" id="ENSGT00940000155460"/>
<feature type="disulfide bond" evidence="15">
    <location>
        <begin position="1124"/>
        <end position="1142"/>
    </location>
</feature>
<dbReference type="PANTHER" id="PTHR22722:SF15">
    <property type="entry name" value="LOW-DENSITY LIPOPROTEIN RECEPTOR-RELATED"/>
    <property type="match status" value="1"/>
</dbReference>
<evidence type="ECO:0000313" key="20">
    <source>
        <dbReference type="Ensembl" id="ENSCMIP00000019857.1"/>
    </source>
</evidence>
<feature type="repeat" description="LDL-receptor class B" evidence="16">
    <location>
        <begin position="760"/>
        <end position="802"/>
    </location>
</feature>
<dbReference type="FunFam" id="4.10.400.10:FF:000113">
    <property type="entry name" value="Low-density lipoprotein receptor-related protein 8"/>
    <property type="match status" value="1"/>
</dbReference>
<feature type="disulfide bond" evidence="15">
    <location>
        <begin position="1175"/>
        <end position="1190"/>
    </location>
</feature>
<feature type="domain" description="EGF-like" evidence="19">
    <location>
        <begin position="20"/>
        <end position="55"/>
    </location>
</feature>
<feature type="disulfide bond" evidence="15">
    <location>
        <begin position="418"/>
        <end position="430"/>
    </location>
</feature>
<keyword evidence="4 14" id="KW-0245">EGF-like domain</keyword>
<dbReference type="SUPFAM" id="SSF57196">
    <property type="entry name" value="EGF/Laminin"/>
    <property type="match status" value="4"/>
</dbReference>
<feature type="disulfide bond" evidence="15">
    <location>
        <begin position="509"/>
        <end position="527"/>
    </location>
</feature>
<dbReference type="FunFam" id="4.10.400.10:FF:000046">
    <property type="entry name" value="Very low density lipoprotein receptor"/>
    <property type="match status" value="2"/>
</dbReference>
<dbReference type="Gene3D" id="4.10.400.10">
    <property type="entry name" value="Low-density Lipoprotein Receptor"/>
    <property type="match status" value="19"/>
</dbReference>
<feature type="disulfide bond" evidence="15">
    <location>
        <begin position="1723"/>
        <end position="1741"/>
    </location>
</feature>
<feature type="repeat" description="LDL-receptor class B" evidence="16">
    <location>
        <begin position="848"/>
        <end position="892"/>
    </location>
</feature>
<dbReference type="InterPro" id="IPR051221">
    <property type="entry name" value="LDLR-related"/>
</dbReference>
<feature type="disulfide bond" evidence="15">
    <location>
        <begin position="1859"/>
        <end position="1874"/>
    </location>
</feature>
<feature type="disulfide bond" evidence="15">
    <location>
        <begin position="1033"/>
        <end position="1045"/>
    </location>
</feature>
<dbReference type="GO" id="GO:0016324">
    <property type="term" value="C:apical plasma membrane"/>
    <property type="evidence" value="ECO:0007669"/>
    <property type="project" value="TreeGrafter"/>
</dbReference>
<evidence type="ECO:0000256" key="11">
    <source>
        <dbReference type="ARBA" id="ARBA00023157"/>
    </source>
</evidence>
<feature type="transmembrane region" description="Helical" evidence="17">
    <location>
        <begin position="2368"/>
        <end position="2388"/>
    </location>
</feature>
<feature type="disulfide bond" evidence="15">
    <location>
        <begin position="1040"/>
        <end position="1058"/>
    </location>
</feature>
<feature type="domain" description="EGF-like" evidence="19">
    <location>
        <begin position="1272"/>
        <end position="1307"/>
    </location>
</feature>
<dbReference type="InterPro" id="IPR018097">
    <property type="entry name" value="EGF_Ca-bd_CS"/>
</dbReference>
<dbReference type="PANTHER" id="PTHR22722">
    <property type="entry name" value="LOW-DENSITY LIPOPROTEIN RECEPTOR-RELATED PROTEIN 2-RELATED"/>
    <property type="match status" value="1"/>
</dbReference>
<dbReference type="STRING" id="7868.ENSCMIP00000019857"/>
<dbReference type="GO" id="GO:0042562">
    <property type="term" value="F:hormone binding"/>
    <property type="evidence" value="ECO:0007669"/>
    <property type="project" value="TreeGrafter"/>
</dbReference>
<keyword evidence="3" id="KW-1003">Cell membrane</keyword>
<dbReference type="Pfam" id="PF14670">
    <property type="entry name" value="FXa_inhibition"/>
    <property type="match status" value="1"/>
</dbReference>
<feature type="disulfide bond" evidence="15">
    <location>
        <begin position="1202"/>
        <end position="1220"/>
    </location>
</feature>
<feature type="disulfide bond" evidence="15">
    <location>
        <begin position="1117"/>
        <end position="1129"/>
    </location>
</feature>
<feature type="disulfide bond" evidence="15">
    <location>
        <begin position="1641"/>
        <end position="1659"/>
    </location>
</feature>
<evidence type="ECO:0000256" key="16">
    <source>
        <dbReference type="PROSITE-ProRule" id="PRU00461"/>
    </source>
</evidence>